<evidence type="ECO:0000256" key="2">
    <source>
        <dbReference type="SAM" id="SignalP"/>
    </source>
</evidence>
<dbReference type="AlphaFoldDB" id="A0A8W8IYH5"/>
<dbReference type="EnsemblMetazoa" id="G16108.1">
    <property type="protein sequence ID" value="G16108.1:cds"/>
    <property type="gene ID" value="G16108"/>
</dbReference>
<feature type="chain" id="PRO_5036460001" description="GON domain-containing protein" evidence="2">
    <location>
        <begin position="23"/>
        <end position="327"/>
    </location>
</feature>
<protein>
    <recommendedName>
        <fullName evidence="3">GON domain-containing protein</fullName>
    </recommendedName>
</protein>
<evidence type="ECO:0000313" key="4">
    <source>
        <dbReference type="EnsemblMetazoa" id="G16108.1:cds"/>
    </source>
</evidence>
<reference evidence="4" key="1">
    <citation type="submission" date="2022-08" db="UniProtKB">
        <authorList>
            <consortium name="EnsemblMetazoa"/>
        </authorList>
    </citation>
    <scope>IDENTIFICATION</scope>
    <source>
        <strain evidence="4">05x7-T-G4-1.051#20</strain>
    </source>
</reference>
<proteinExistence type="predicted"/>
<dbReference type="Pfam" id="PF08685">
    <property type="entry name" value="GON"/>
    <property type="match status" value="1"/>
</dbReference>
<evidence type="ECO:0000259" key="3">
    <source>
        <dbReference type="PROSITE" id="PS51046"/>
    </source>
</evidence>
<sequence>MNLIAKLLVLFFISTTISPGNTNEIYFTKTKTRLDLVEPSLGIWSGPRFGTSQCSFTCLQEPQCVSLLFNETTKLCYLFNVIFDGDESGDVESYWVINNGNTRFVRCTAISTFHYIPASCIDLLSCAVNTSDGEYWIYPIAANGRRTKIFCHDMATGPSHFITLKNMNSFIEHDDSNWEIIWQPCRSNLKPPLKEVEFAKIKIRIEDMVVNGTDYTFTSVTGSPTIKYGETADCNGEKFWDHCPHFGHAMIDTKGTGLIVDPTVVFGKVWGYETRATDFLRSADGSEISFSCAGWCGGCGPVSGPIKLVHSVEFISATDAQPIVCHK</sequence>
<dbReference type="GO" id="GO:0008270">
    <property type="term" value="F:zinc ion binding"/>
    <property type="evidence" value="ECO:0007669"/>
    <property type="project" value="InterPro"/>
</dbReference>
<dbReference type="GO" id="GO:0004222">
    <property type="term" value="F:metalloendopeptidase activity"/>
    <property type="evidence" value="ECO:0007669"/>
    <property type="project" value="InterPro"/>
</dbReference>
<evidence type="ECO:0000313" key="5">
    <source>
        <dbReference type="Proteomes" id="UP000005408"/>
    </source>
</evidence>
<evidence type="ECO:0000256" key="1">
    <source>
        <dbReference type="ARBA" id="ARBA00022723"/>
    </source>
</evidence>
<keyword evidence="5" id="KW-1185">Reference proteome</keyword>
<feature type="signal peptide" evidence="2">
    <location>
        <begin position="1"/>
        <end position="22"/>
    </location>
</feature>
<feature type="domain" description="GON" evidence="3">
    <location>
        <begin position="116"/>
        <end position="312"/>
    </location>
</feature>
<keyword evidence="1" id="KW-0479">Metal-binding</keyword>
<dbReference type="PROSITE" id="PS51046">
    <property type="entry name" value="GON"/>
    <property type="match status" value="1"/>
</dbReference>
<accession>A0A8W8IYH5</accession>
<organism evidence="4 5">
    <name type="scientific">Magallana gigas</name>
    <name type="common">Pacific oyster</name>
    <name type="synonym">Crassostrea gigas</name>
    <dbReference type="NCBI Taxonomy" id="29159"/>
    <lineage>
        <taxon>Eukaryota</taxon>
        <taxon>Metazoa</taxon>
        <taxon>Spiralia</taxon>
        <taxon>Lophotrochozoa</taxon>
        <taxon>Mollusca</taxon>
        <taxon>Bivalvia</taxon>
        <taxon>Autobranchia</taxon>
        <taxon>Pteriomorphia</taxon>
        <taxon>Ostreida</taxon>
        <taxon>Ostreoidea</taxon>
        <taxon>Ostreidae</taxon>
        <taxon>Magallana</taxon>
    </lineage>
</organism>
<name>A0A8W8IYH5_MAGGI</name>
<dbReference type="InterPro" id="IPR012314">
    <property type="entry name" value="Pept_M12B_GON-ADAMTSs"/>
</dbReference>
<keyword evidence="2" id="KW-0732">Signal</keyword>
<dbReference type="Proteomes" id="UP000005408">
    <property type="component" value="Unassembled WGS sequence"/>
</dbReference>